<dbReference type="OrthoDB" id="2355444at2759"/>
<feature type="region of interest" description="Disordered" evidence="1">
    <location>
        <begin position="48"/>
        <end position="82"/>
    </location>
</feature>
<name>A0A1X2HJA8_SYNRA</name>
<feature type="compositionally biased region" description="Low complexity" evidence="1">
    <location>
        <begin position="284"/>
        <end position="297"/>
    </location>
</feature>
<organism evidence="2 3">
    <name type="scientific">Syncephalastrum racemosum</name>
    <name type="common">Filamentous fungus</name>
    <dbReference type="NCBI Taxonomy" id="13706"/>
    <lineage>
        <taxon>Eukaryota</taxon>
        <taxon>Fungi</taxon>
        <taxon>Fungi incertae sedis</taxon>
        <taxon>Mucoromycota</taxon>
        <taxon>Mucoromycotina</taxon>
        <taxon>Mucoromycetes</taxon>
        <taxon>Mucorales</taxon>
        <taxon>Syncephalastraceae</taxon>
        <taxon>Syncephalastrum</taxon>
    </lineage>
</organism>
<evidence type="ECO:0000256" key="1">
    <source>
        <dbReference type="SAM" id="MobiDB-lite"/>
    </source>
</evidence>
<dbReference type="InParanoid" id="A0A1X2HJA8"/>
<proteinExistence type="predicted"/>
<feature type="compositionally biased region" description="Low complexity" evidence="1">
    <location>
        <begin position="265"/>
        <end position="277"/>
    </location>
</feature>
<dbReference type="Proteomes" id="UP000242180">
    <property type="component" value="Unassembled WGS sequence"/>
</dbReference>
<gene>
    <name evidence="2" type="ORF">BCR43DRAFT_488834</name>
</gene>
<dbReference type="EMBL" id="MCGN01000003">
    <property type="protein sequence ID" value="ORY99161.1"/>
    <property type="molecule type" value="Genomic_DNA"/>
</dbReference>
<protein>
    <submittedName>
        <fullName evidence="2">Uncharacterized protein</fullName>
    </submittedName>
</protein>
<sequence>MSAASPATTDAVITAVTAPATTATTGPVVFPQDITASSTTVNTKRTSAITANRDTGRHTTTTTTTTTAAPTPTQQPRLKDCTTGDMLCPQEWIARELNRIMHKIEPRHCSDYDSLLQVIEDTSRYLSGPMEDSGSSEPGASYHVKDEKRLVRALAHIVEYSQLPYDETKPSTFSSPHRLTQTMDDLFAQRESDGGTIQDTISAQQRLFAILFGKVQLTTDLYHTWKIICDWAKQLLHTHDPNWHTWMAFGLDAYSKAQILNHNHNHNHNIPLPLQNPHNHHQPHPLLVNSSSSSTSL</sequence>
<dbReference type="AlphaFoldDB" id="A0A1X2HJA8"/>
<accession>A0A1X2HJA8</accession>
<feature type="region of interest" description="Disordered" evidence="1">
    <location>
        <begin position="265"/>
        <end position="297"/>
    </location>
</feature>
<comment type="caution">
    <text evidence="2">The sequence shown here is derived from an EMBL/GenBank/DDBJ whole genome shotgun (WGS) entry which is preliminary data.</text>
</comment>
<evidence type="ECO:0000313" key="2">
    <source>
        <dbReference type="EMBL" id="ORY99161.1"/>
    </source>
</evidence>
<evidence type="ECO:0000313" key="3">
    <source>
        <dbReference type="Proteomes" id="UP000242180"/>
    </source>
</evidence>
<reference evidence="2 3" key="1">
    <citation type="submission" date="2016-07" db="EMBL/GenBank/DDBJ databases">
        <title>Pervasive Adenine N6-methylation of Active Genes in Fungi.</title>
        <authorList>
            <consortium name="DOE Joint Genome Institute"/>
            <person name="Mondo S.J."/>
            <person name="Dannebaum R.O."/>
            <person name="Kuo R.C."/>
            <person name="Labutti K."/>
            <person name="Haridas S."/>
            <person name="Kuo A."/>
            <person name="Salamov A."/>
            <person name="Ahrendt S.R."/>
            <person name="Lipzen A."/>
            <person name="Sullivan W."/>
            <person name="Andreopoulos W.B."/>
            <person name="Clum A."/>
            <person name="Lindquist E."/>
            <person name="Daum C."/>
            <person name="Ramamoorthy G.K."/>
            <person name="Gryganskyi A."/>
            <person name="Culley D."/>
            <person name="Magnuson J.K."/>
            <person name="James T.Y."/>
            <person name="O'Malley M.A."/>
            <person name="Stajich J.E."/>
            <person name="Spatafora J.W."/>
            <person name="Visel A."/>
            <person name="Grigoriev I.V."/>
        </authorList>
    </citation>
    <scope>NUCLEOTIDE SEQUENCE [LARGE SCALE GENOMIC DNA]</scope>
    <source>
        <strain evidence="2 3">NRRL 2496</strain>
    </source>
</reference>
<keyword evidence="3" id="KW-1185">Reference proteome</keyword>
<feature type="compositionally biased region" description="Low complexity" evidence="1">
    <location>
        <begin position="59"/>
        <end position="72"/>
    </location>
</feature>